<dbReference type="Gene3D" id="2.170.120.40">
    <property type="entry name" value="YbbR-like domain"/>
    <property type="match status" value="2"/>
</dbReference>
<accession>A0ABV2KXQ1</accession>
<dbReference type="InterPro" id="IPR053154">
    <property type="entry name" value="c-di-AMP_regulator"/>
</dbReference>
<comment type="caution">
    <text evidence="1">The sequence shown here is derived from an EMBL/GenBank/DDBJ whole genome shotgun (WGS) entry which is preliminary data.</text>
</comment>
<keyword evidence="2" id="KW-1185">Reference proteome</keyword>
<dbReference type="RefSeq" id="WP_354221671.1">
    <property type="nucleotide sequence ID" value="NZ_JBEPMX010000017.1"/>
</dbReference>
<evidence type="ECO:0000313" key="1">
    <source>
        <dbReference type="EMBL" id="MET3684374.1"/>
    </source>
</evidence>
<proteinExistence type="predicted"/>
<dbReference type="PANTHER" id="PTHR37804">
    <property type="entry name" value="CDAA REGULATORY PROTEIN CDAR"/>
    <property type="match status" value="1"/>
</dbReference>
<dbReference type="Proteomes" id="UP001549167">
    <property type="component" value="Unassembled WGS sequence"/>
</dbReference>
<dbReference type="PANTHER" id="PTHR37804:SF1">
    <property type="entry name" value="CDAA REGULATORY PROTEIN CDAR"/>
    <property type="match status" value="1"/>
</dbReference>
<protein>
    <submittedName>
        <fullName evidence="1">YbbR domain-containing protein</fullName>
    </submittedName>
</protein>
<dbReference type="InterPro" id="IPR012505">
    <property type="entry name" value="YbbR"/>
</dbReference>
<sequence length="413" mass="45453">MDNWLRSPWFTRIVSLFLAILLYTTVAIDDANTSRSSDIFLPSGSTETQTVENVPLQVQIDEEDNYVVRGVPDTVDVTLEGPRSVITQTVRQQNFDVVVDLNDLGPGEHQVDVTHEGFSSQLSVYIEPNVANVTIEERATASFPVDIDYVESDGLNPDNVFASSPQLSPAEIEITGSQNEIDQVAIVKAIVNLPTLAQNGEVTGAPVRVYDAAGNELSVLVEPSEVDVTADVSITDKRYPVTYETTGDLDEELVLQSIDLNPVSATLYGSVDRLDEIDRLEPVDVDLSDVTESTTLEVDLSVPSGVNRIEPETVEAEIEVEEAVETTLEDVELEVDNLAEDREITFIEPEEPQINVQLVGTENDLNNLSRDDIRVSIDVEGQVEGEFYADVQFEGPDGVRLSSEQSRIRVRVE</sequence>
<organism evidence="1 2">
    <name type="scientific">Alkalibacillus flavidus</name>
    <dbReference type="NCBI Taxonomy" id="546021"/>
    <lineage>
        <taxon>Bacteria</taxon>
        <taxon>Bacillati</taxon>
        <taxon>Bacillota</taxon>
        <taxon>Bacilli</taxon>
        <taxon>Bacillales</taxon>
        <taxon>Bacillaceae</taxon>
        <taxon>Alkalibacillus</taxon>
    </lineage>
</organism>
<evidence type="ECO:0000313" key="2">
    <source>
        <dbReference type="Proteomes" id="UP001549167"/>
    </source>
</evidence>
<gene>
    <name evidence="1" type="ORF">ABID56_002501</name>
</gene>
<dbReference type="Pfam" id="PF07949">
    <property type="entry name" value="YbbR"/>
    <property type="match status" value="3"/>
</dbReference>
<reference evidence="1 2" key="1">
    <citation type="submission" date="2024-06" db="EMBL/GenBank/DDBJ databases">
        <title>Genomic Encyclopedia of Type Strains, Phase IV (KMG-IV): sequencing the most valuable type-strain genomes for metagenomic binning, comparative biology and taxonomic classification.</title>
        <authorList>
            <person name="Goeker M."/>
        </authorList>
    </citation>
    <scope>NUCLEOTIDE SEQUENCE [LARGE SCALE GENOMIC DNA]</scope>
    <source>
        <strain evidence="1 2">DSM 23520</strain>
    </source>
</reference>
<dbReference type="Gene3D" id="2.170.120.30">
    <property type="match status" value="2"/>
</dbReference>
<name>A0ABV2KXQ1_9BACI</name>
<dbReference type="EMBL" id="JBEPMX010000017">
    <property type="protein sequence ID" value="MET3684374.1"/>
    <property type="molecule type" value="Genomic_DNA"/>
</dbReference>